<dbReference type="Pfam" id="PF12796">
    <property type="entry name" value="Ank_2"/>
    <property type="match status" value="2"/>
</dbReference>
<evidence type="ECO:0000313" key="5">
    <source>
        <dbReference type="Proteomes" id="UP000223968"/>
    </source>
</evidence>
<dbReference type="SUPFAM" id="SSF48403">
    <property type="entry name" value="Ankyrin repeat"/>
    <property type="match status" value="1"/>
</dbReference>
<keyword evidence="1" id="KW-0677">Repeat</keyword>
<proteinExistence type="predicted"/>
<gene>
    <name evidence="4" type="ORF">AJ79_04079</name>
</gene>
<feature type="repeat" description="ANK" evidence="3">
    <location>
        <begin position="136"/>
        <end position="158"/>
    </location>
</feature>
<dbReference type="InterPro" id="IPR036770">
    <property type="entry name" value="Ankyrin_rpt-contain_sf"/>
</dbReference>
<comment type="caution">
    <text evidence="4">The sequence shown here is derived from an EMBL/GenBank/DDBJ whole genome shotgun (WGS) entry which is preliminary data.</text>
</comment>
<keyword evidence="5" id="KW-1185">Reference proteome</keyword>
<feature type="repeat" description="ANK" evidence="3">
    <location>
        <begin position="173"/>
        <end position="205"/>
    </location>
</feature>
<dbReference type="STRING" id="1447875.A0A2B7XUS1"/>
<dbReference type="Proteomes" id="UP000223968">
    <property type="component" value="Unassembled WGS sequence"/>
</dbReference>
<sequence>MRPKREIALMEAVRVHDAPMIKFLLERGAVDNAHELFSLAALNDCPEVLEVLLDVAGFDIELPLAGWGATMLQRTAWYCRTNSVRFLLNIGANIHARTSSHGRTALHMIGEHLHSPVPTIMLLIERGVDIGARDNLGQTALHTAASHNRSSVVRALLDIEDIRTFFLEATDMDGCTALHMAARSVNTNIIEMLLAAGANAEAGDKNQNTPLDLANRARLRLRRGTTAVEMLTKYCETKK</sequence>
<dbReference type="Gene3D" id="1.25.40.20">
    <property type="entry name" value="Ankyrin repeat-containing domain"/>
    <property type="match status" value="2"/>
</dbReference>
<dbReference type="GO" id="GO:0085020">
    <property type="term" value="P:protein K6-linked ubiquitination"/>
    <property type="evidence" value="ECO:0007669"/>
    <property type="project" value="TreeGrafter"/>
</dbReference>
<dbReference type="EMBL" id="PDNB01000054">
    <property type="protein sequence ID" value="PGH12719.1"/>
    <property type="molecule type" value="Genomic_DNA"/>
</dbReference>
<protein>
    <submittedName>
        <fullName evidence="4">Uncharacterized protein</fullName>
    </submittedName>
</protein>
<dbReference type="PROSITE" id="PS50088">
    <property type="entry name" value="ANK_REPEAT"/>
    <property type="match status" value="3"/>
</dbReference>
<name>A0A2B7XUS1_9EURO</name>
<accession>A0A2B7XUS1</accession>
<dbReference type="PANTHER" id="PTHR24171">
    <property type="entry name" value="ANKYRIN REPEAT DOMAIN-CONTAINING PROTEIN 39-RELATED"/>
    <property type="match status" value="1"/>
</dbReference>
<reference evidence="4 5" key="1">
    <citation type="submission" date="2017-10" db="EMBL/GenBank/DDBJ databases">
        <title>Comparative genomics in systemic dimorphic fungi from Ajellomycetaceae.</title>
        <authorList>
            <person name="Munoz J.F."/>
            <person name="Mcewen J.G."/>
            <person name="Clay O.K."/>
            <person name="Cuomo C.A."/>
        </authorList>
    </citation>
    <scope>NUCLEOTIDE SEQUENCE [LARGE SCALE GENOMIC DNA]</scope>
    <source>
        <strain evidence="4 5">UAMH5409</strain>
    </source>
</reference>
<dbReference type="PRINTS" id="PR01415">
    <property type="entry name" value="ANKYRIN"/>
</dbReference>
<dbReference type="PANTHER" id="PTHR24171:SF8">
    <property type="entry name" value="BRCA1-ASSOCIATED RING DOMAIN PROTEIN 1"/>
    <property type="match status" value="1"/>
</dbReference>
<evidence type="ECO:0000256" key="3">
    <source>
        <dbReference type="PROSITE-ProRule" id="PRU00023"/>
    </source>
</evidence>
<keyword evidence="2 3" id="KW-0040">ANK repeat</keyword>
<dbReference type="PROSITE" id="PS50297">
    <property type="entry name" value="ANK_REP_REGION"/>
    <property type="match status" value="3"/>
</dbReference>
<dbReference type="GO" id="GO:0004842">
    <property type="term" value="F:ubiquitin-protein transferase activity"/>
    <property type="evidence" value="ECO:0007669"/>
    <property type="project" value="TreeGrafter"/>
</dbReference>
<dbReference type="InterPro" id="IPR002110">
    <property type="entry name" value="Ankyrin_rpt"/>
</dbReference>
<dbReference type="AlphaFoldDB" id="A0A2B7XUS1"/>
<organism evidence="4 5">
    <name type="scientific">Helicocarpus griseus UAMH5409</name>
    <dbReference type="NCBI Taxonomy" id="1447875"/>
    <lineage>
        <taxon>Eukaryota</taxon>
        <taxon>Fungi</taxon>
        <taxon>Dikarya</taxon>
        <taxon>Ascomycota</taxon>
        <taxon>Pezizomycotina</taxon>
        <taxon>Eurotiomycetes</taxon>
        <taxon>Eurotiomycetidae</taxon>
        <taxon>Onygenales</taxon>
        <taxon>Ajellomycetaceae</taxon>
        <taxon>Helicocarpus</taxon>
    </lineage>
</organism>
<dbReference type="SMART" id="SM00248">
    <property type="entry name" value="ANK"/>
    <property type="match status" value="5"/>
</dbReference>
<dbReference type="OrthoDB" id="20872at2759"/>
<evidence type="ECO:0000313" key="4">
    <source>
        <dbReference type="EMBL" id="PGH12719.1"/>
    </source>
</evidence>
<evidence type="ECO:0000256" key="1">
    <source>
        <dbReference type="ARBA" id="ARBA00022737"/>
    </source>
</evidence>
<evidence type="ECO:0000256" key="2">
    <source>
        <dbReference type="ARBA" id="ARBA00023043"/>
    </source>
</evidence>
<feature type="repeat" description="ANK" evidence="3">
    <location>
        <begin position="101"/>
        <end position="135"/>
    </location>
</feature>